<evidence type="ECO:0000259" key="5">
    <source>
        <dbReference type="Pfam" id="PF02797"/>
    </source>
</evidence>
<proteinExistence type="inferred from homology"/>
<dbReference type="InterPro" id="IPR011141">
    <property type="entry name" value="Polyketide_synthase_type-III"/>
</dbReference>
<dbReference type="Pfam" id="PF00195">
    <property type="entry name" value="Chal_sti_synt_N"/>
    <property type="match status" value="1"/>
</dbReference>
<keyword evidence="7" id="KW-1185">Reference proteome</keyword>
<dbReference type="AlphaFoldDB" id="A0A2A8D1Z4"/>
<evidence type="ECO:0000313" key="6">
    <source>
        <dbReference type="EMBL" id="PEN14910.1"/>
    </source>
</evidence>
<dbReference type="InterPro" id="IPR016039">
    <property type="entry name" value="Thiolase-like"/>
</dbReference>
<dbReference type="Pfam" id="PF02797">
    <property type="entry name" value="Chal_sti_synt_C"/>
    <property type="match status" value="1"/>
</dbReference>
<evidence type="ECO:0000313" key="7">
    <source>
        <dbReference type="Proteomes" id="UP000220102"/>
    </source>
</evidence>
<dbReference type="Proteomes" id="UP000220102">
    <property type="component" value="Unassembled WGS sequence"/>
</dbReference>
<dbReference type="OrthoDB" id="9786288at2"/>
<dbReference type="PANTHER" id="PTHR11877">
    <property type="entry name" value="HYDROXYMETHYLGLUTARYL-COA SYNTHASE"/>
    <property type="match status" value="1"/>
</dbReference>
<protein>
    <submittedName>
        <fullName evidence="6">Chalcone synthase</fullName>
    </submittedName>
</protein>
<feature type="domain" description="Chalcone/stilbene synthase C-terminal" evidence="5">
    <location>
        <begin position="245"/>
        <end position="374"/>
    </location>
</feature>
<comment type="similarity">
    <text evidence="1">Belongs to the thiolase-like superfamily. Chalcone/stilbene synthases family.</text>
</comment>
<dbReference type="PANTHER" id="PTHR11877:SF46">
    <property type="entry name" value="TYPE III POLYKETIDE SYNTHASE A"/>
    <property type="match status" value="1"/>
</dbReference>
<dbReference type="PIRSF" id="PIRSF000451">
    <property type="entry name" value="PKS_III"/>
    <property type="match status" value="1"/>
</dbReference>
<evidence type="ECO:0000256" key="1">
    <source>
        <dbReference type="ARBA" id="ARBA00005531"/>
    </source>
</evidence>
<name>A0A2A8D1Z4_9BACT</name>
<evidence type="ECO:0000256" key="2">
    <source>
        <dbReference type="ARBA" id="ARBA00022679"/>
    </source>
</evidence>
<evidence type="ECO:0000256" key="3">
    <source>
        <dbReference type="PIRSR" id="PIRSR000451-1"/>
    </source>
</evidence>
<feature type="domain" description="Chalcone/stilbene synthase N-terminal" evidence="4">
    <location>
        <begin position="76"/>
        <end position="216"/>
    </location>
</feature>
<sequence>MAVTTIDAIRTGHPPLRKPQSDAAAMMKQLDGFSDPLRNRLPMVYERSAIDYRHTCIPDWGATSPDQFEFFPQNWALEPAPSTGERNDWYRKAVIPMAEDVGRRAIEASDSAPRDITHVIAVSCTGFFAPGLDIELVKRLNLRPSTQRTFIGFMGCYAAFNALRTAHAFCQSDPNARVLIVCAELCTLHFQIEDSLESVVVNSLFSDGAAGVVMSARDESDAAGRLAYIDNACRLDDDSMGDMTWDIGDTGFQMGLSSRVPKVIAKHLPDYVDDLLGRHDLSADEIDFWAIHPGGRAIVEKAQSVLGLEDADVEDSLEVLRQHGNMSSPTILFVLKRILEQRQQQIAGDGAPPSNDHGVAMAFGPGLTIEGALFKWC</sequence>
<gene>
    <name evidence="6" type="ORF">CRI94_01040</name>
</gene>
<accession>A0A2A8D1Z4</accession>
<dbReference type="EMBL" id="PDEQ01000001">
    <property type="protein sequence ID" value="PEN14910.1"/>
    <property type="molecule type" value="Genomic_DNA"/>
</dbReference>
<evidence type="ECO:0000259" key="4">
    <source>
        <dbReference type="Pfam" id="PF00195"/>
    </source>
</evidence>
<comment type="caution">
    <text evidence="6">The sequence shown here is derived from an EMBL/GenBank/DDBJ whole genome shotgun (WGS) entry which is preliminary data.</text>
</comment>
<feature type="active site" description="Acyl-thioester intermediate" evidence="3">
    <location>
        <position position="156"/>
    </location>
</feature>
<dbReference type="SUPFAM" id="SSF53901">
    <property type="entry name" value="Thiolase-like"/>
    <property type="match status" value="2"/>
</dbReference>
<dbReference type="InterPro" id="IPR001099">
    <property type="entry name" value="Chalcone/stilbene_synt_N"/>
</dbReference>
<dbReference type="InterPro" id="IPR012328">
    <property type="entry name" value="Chalcone/stilbene_synt_C"/>
</dbReference>
<dbReference type="GO" id="GO:0016747">
    <property type="term" value="F:acyltransferase activity, transferring groups other than amino-acyl groups"/>
    <property type="evidence" value="ECO:0007669"/>
    <property type="project" value="InterPro"/>
</dbReference>
<dbReference type="Gene3D" id="3.40.47.10">
    <property type="match status" value="2"/>
</dbReference>
<dbReference type="RefSeq" id="WP_098073808.1">
    <property type="nucleotide sequence ID" value="NZ_PDEQ01000001.1"/>
</dbReference>
<dbReference type="CDD" id="cd00831">
    <property type="entry name" value="CHS_like"/>
    <property type="match status" value="1"/>
</dbReference>
<reference evidence="6 7" key="1">
    <citation type="submission" date="2017-10" db="EMBL/GenBank/DDBJ databases">
        <title>Draft genome of Longibacter Salinarum.</title>
        <authorList>
            <person name="Goh K.M."/>
            <person name="Shamsir M.S."/>
            <person name="Lim S.W."/>
        </authorList>
    </citation>
    <scope>NUCLEOTIDE SEQUENCE [LARGE SCALE GENOMIC DNA]</scope>
    <source>
        <strain evidence="6 7">KCTC 52045</strain>
    </source>
</reference>
<keyword evidence="2" id="KW-0808">Transferase</keyword>
<dbReference type="GO" id="GO:0030639">
    <property type="term" value="P:polyketide biosynthetic process"/>
    <property type="evidence" value="ECO:0007669"/>
    <property type="project" value="TreeGrafter"/>
</dbReference>
<organism evidence="6 7">
    <name type="scientific">Longibacter salinarum</name>
    <dbReference type="NCBI Taxonomy" id="1850348"/>
    <lineage>
        <taxon>Bacteria</taxon>
        <taxon>Pseudomonadati</taxon>
        <taxon>Rhodothermota</taxon>
        <taxon>Rhodothermia</taxon>
        <taxon>Rhodothermales</taxon>
        <taxon>Salisaetaceae</taxon>
        <taxon>Longibacter</taxon>
    </lineage>
</organism>